<dbReference type="GO" id="GO:0046677">
    <property type="term" value="P:response to antibiotic"/>
    <property type="evidence" value="ECO:0007669"/>
    <property type="project" value="UniProtKB-UniRule"/>
</dbReference>
<dbReference type="Pfam" id="PF00144">
    <property type="entry name" value="Beta-lactamase"/>
    <property type="match status" value="1"/>
</dbReference>
<evidence type="ECO:0000256" key="3">
    <source>
        <dbReference type="ARBA" id="ARBA00012865"/>
    </source>
</evidence>
<dbReference type="PANTHER" id="PTHR46825:SF8">
    <property type="entry name" value="BETA-LACTAMASE-RELATED"/>
    <property type="match status" value="1"/>
</dbReference>
<protein>
    <recommendedName>
        <fullName evidence="3 6">Beta-lactamase</fullName>
        <ecNumber evidence="3 6">3.5.2.6</ecNumber>
    </recommendedName>
</protein>
<organism evidence="9 10">
    <name type="scientific">Thalassotalea marina</name>
    <dbReference type="NCBI Taxonomy" id="1673741"/>
    <lineage>
        <taxon>Bacteria</taxon>
        <taxon>Pseudomonadati</taxon>
        <taxon>Pseudomonadota</taxon>
        <taxon>Gammaproteobacteria</taxon>
        <taxon>Alteromonadales</taxon>
        <taxon>Colwelliaceae</taxon>
        <taxon>Thalassotalea</taxon>
    </lineage>
</organism>
<dbReference type="InterPro" id="IPR050491">
    <property type="entry name" value="AmpC-like"/>
</dbReference>
<dbReference type="PANTHER" id="PTHR46825">
    <property type="entry name" value="D-ALANYL-D-ALANINE-CARBOXYPEPTIDASE/ENDOPEPTIDASE AMPH"/>
    <property type="match status" value="1"/>
</dbReference>
<evidence type="ECO:0000313" key="9">
    <source>
        <dbReference type="EMBL" id="GHF97384.1"/>
    </source>
</evidence>
<dbReference type="PROSITE" id="PS00336">
    <property type="entry name" value="BETA_LACTAMASE_C"/>
    <property type="match status" value="1"/>
</dbReference>
<dbReference type="GO" id="GO:0008800">
    <property type="term" value="F:beta-lactamase activity"/>
    <property type="evidence" value="ECO:0007669"/>
    <property type="project" value="UniProtKB-UniRule"/>
</dbReference>
<dbReference type="SUPFAM" id="SSF56601">
    <property type="entry name" value="beta-lactamase/transpeptidase-like"/>
    <property type="match status" value="1"/>
</dbReference>
<reference evidence="9" key="2">
    <citation type="submission" date="2020-09" db="EMBL/GenBank/DDBJ databases">
        <authorList>
            <person name="Sun Q."/>
            <person name="Kim S."/>
        </authorList>
    </citation>
    <scope>NUCLEOTIDE SEQUENCE</scope>
    <source>
        <strain evidence="9">KCTC 42731</strain>
    </source>
</reference>
<dbReference type="InterPro" id="IPR012338">
    <property type="entry name" value="Beta-lactam/transpept-like"/>
</dbReference>
<dbReference type="AlphaFoldDB" id="A0A919ELQ6"/>
<dbReference type="GO" id="GO:0017001">
    <property type="term" value="P:antibiotic catabolic process"/>
    <property type="evidence" value="ECO:0007669"/>
    <property type="project" value="InterPro"/>
</dbReference>
<dbReference type="InterPro" id="IPR058136">
    <property type="entry name" value="AmpC"/>
</dbReference>
<evidence type="ECO:0000256" key="7">
    <source>
        <dbReference type="SAM" id="SignalP"/>
    </source>
</evidence>
<dbReference type="EC" id="3.5.2.6" evidence="3 6"/>
<dbReference type="RefSeq" id="WP_189771558.1">
    <property type="nucleotide sequence ID" value="NZ_BNCK01000006.1"/>
</dbReference>
<comment type="caution">
    <text evidence="9">The sequence shown here is derived from an EMBL/GenBank/DDBJ whole genome shotgun (WGS) entry which is preliminary data.</text>
</comment>
<proteinExistence type="inferred from homology"/>
<keyword evidence="10" id="KW-1185">Reference proteome</keyword>
<evidence type="ECO:0000256" key="6">
    <source>
        <dbReference type="RuleBase" id="RU361140"/>
    </source>
</evidence>
<reference evidence="9" key="1">
    <citation type="journal article" date="2014" name="Int. J. Syst. Evol. Microbiol.">
        <title>Complete genome sequence of Corynebacterium casei LMG S-19264T (=DSM 44701T), isolated from a smear-ripened cheese.</title>
        <authorList>
            <consortium name="US DOE Joint Genome Institute (JGI-PGF)"/>
            <person name="Walter F."/>
            <person name="Albersmeier A."/>
            <person name="Kalinowski J."/>
            <person name="Ruckert C."/>
        </authorList>
    </citation>
    <scope>NUCLEOTIDE SEQUENCE</scope>
    <source>
        <strain evidence="9">KCTC 42731</strain>
    </source>
</reference>
<keyword evidence="7" id="KW-0732">Signal</keyword>
<evidence type="ECO:0000256" key="5">
    <source>
        <dbReference type="ARBA" id="ARBA00023251"/>
    </source>
</evidence>
<dbReference type="GO" id="GO:0030288">
    <property type="term" value="C:outer membrane-bounded periplasmic space"/>
    <property type="evidence" value="ECO:0007669"/>
    <property type="project" value="InterPro"/>
</dbReference>
<comment type="similarity">
    <text evidence="2 6">Belongs to the class-C beta-lactamase family.</text>
</comment>
<evidence type="ECO:0000313" key="10">
    <source>
        <dbReference type="Proteomes" id="UP000623842"/>
    </source>
</evidence>
<name>A0A919ELQ6_9GAMM</name>
<feature type="signal peptide" evidence="7">
    <location>
        <begin position="1"/>
        <end position="26"/>
    </location>
</feature>
<dbReference type="Proteomes" id="UP000623842">
    <property type="component" value="Unassembled WGS sequence"/>
</dbReference>
<dbReference type="Gene3D" id="3.40.710.10">
    <property type="entry name" value="DD-peptidase/beta-lactamase superfamily"/>
    <property type="match status" value="1"/>
</dbReference>
<dbReference type="InterPro" id="IPR001466">
    <property type="entry name" value="Beta-lactam-related"/>
</dbReference>
<sequence>MLEAKSHCSRYLMLFSLLFVGGCGNAANPQKQQTIPVIVEQLIPELMKKNDIPGMAVAVSYNEKDYFFEFGVQDKQSGAPVTQSTLFEVGSISKLFTATLASKSQLQGKLSFERPIEHYMSNLEGTSLGKVPVLHLATHTAGGFPLQLPNNVNTTNELENYYQTWQPKDAIGTQRAYANPSIGLLGMLTAQVNNTDFSTLLTKELLAPVELTNTYLEVPQKALANYAWGNNKNGQRVRLNSSLLADEAYGIKTSNKDLLQFLKANFADSNSTALIDKAMLDTHASLFDTGMFHQALIWDKFQYPINPCTLKQGNSLEVIFNNVPVKQLNPTTQGFKHYALSKTGSTNGFGAYVIVIPHKKLAIAMLANKYYPIGERVKTAYKMVNRVLGQNDDYCE</sequence>
<evidence type="ECO:0000256" key="1">
    <source>
        <dbReference type="ARBA" id="ARBA00001526"/>
    </source>
</evidence>
<evidence type="ECO:0000256" key="4">
    <source>
        <dbReference type="ARBA" id="ARBA00022801"/>
    </source>
</evidence>
<gene>
    <name evidence="9" type="ORF">GCM10017161_26940</name>
</gene>
<comment type="catalytic activity">
    <reaction evidence="1 6">
        <text>a beta-lactam + H2O = a substituted beta-amino acid</text>
        <dbReference type="Rhea" id="RHEA:20401"/>
        <dbReference type="ChEBI" id="CHEBI:15377"/>
        <dbReference type="ChEBI" id="CHEBI:35627"/>
        <dbReference type="ChEBI" id="CHEBI:140347"/>
        <dbReference type="EC" id="3.5.2.6"/>
    </reaction>
</comment>
<feature type="chain" id="PRO_5037273119" description="Beta-lactamase" evidence="7">
    <location>
        <begin position="27"/>
        <end position="396"/>
    </location>
</feature>
<dbReference type="InterPro" id="IPR001586">
    <property type="entry name" value="Beta-lactam_class-C_AS"/>
</dbReference>
<accession>A0A919ELQ6</accession>
<keyword evidence="4 6" id="KW-0378">Hydrolase</keyword>
<dbReference type="EMBL" id="BNCK01000006">
    <property type="protein sequence ID" value="GHF97384.1"/>
    <property type="molecule type" value="Genomic_DNA"/>
</dbReference>
<evidence type="ECO:0000259" key="8">
    <source>
        <dbReference type="Pfam" id="PF00144"/>
    </source>
</evidence>
<dbReference type="PROSITE" id="PS51257">
    <property type="entry name" value="PROKAR_LIPOPROTEIN"/>
    <property type="match status" value="1"/>
</dbReference>
<keyword evidence="5 6" id="KW-0046">Antibiotic resistance</keyword>
<dbReference type="NCBIfam" id="NF033085">
    <property type="entry name" value="bla_class_C"/>
    <property type="match status" value="1"/>
</dbReference>
<evidence type="ECO:0000256" key="2">
    <source>
        <dbReference type="ARBA" id="ARBA00007840"/>
    </source>
</evidence>
<feature type="domain" description="Beta-lactamase-related" evidence="8">
    <location>
        <begin position="39"/>
        <end position="383"/>
    </location>
</feature>